<dbReference type="AlphaFoldDB" id="A0AA87LPI3"/>
<dbReference type="Gene3D" id="3.40.50.12780">
    <property type="entry name" value="N-terminal domain of ligase-like"/>
    <property type="match status" value="1"/>
</dbReference>
<name>A0AA87LPI3_9BACL</name>
<gene>
    <name evidence="1" type="ORF">A1A1_14799</name>
</gene>
<evidence type="ECO:0000313" key="2">
    <source>
        <dbReference type="Proteomes" id="UP000004725"/>
    </source>
</evidence>
<organism evidence="1 2">
    <name type="scientific">Planococcus antarcticus DSM 14505</name>
    <dbReference type="NCBI Taxonomy" id="1185653"/>
    <lineage>
        <taxon>Bacteria</taxon>
        <taxon>Bacillati</taxon>
        <taxon>Bacillota</taxon>
        <taxon>Bacilli</taxon>
        <taxon>Bacillales</taxon>
        <taxon>Caryophanaceae</taxon>
        <taxon>Planococcus</taxon>
    </lineage>
</organism>
<dbReference type="EMBL" id="AJYB01000055">
    <property type="protein sequence ID" value="EIM05713.1"/>
    <property type="molecule type" value="Genomic_DNA"/>
</dbReference>
<dbReference type="Proteomes" id="UP000004725">
    <property type="component" value="Unassembled WGS sequence"/>
</dbReference>
<comment type="caution">
    <text evidence="1">The sequence shown here is derived from an EMBL/GenBank/DDBJ whole genome shotgun (WGS) entry which is preliminary data.</text>
</comment>
<protein>
    <submittedName>
        <fullName evidence="1">Coenzyme F390 synthetase-like protein</fullName>
    </submittedName>
</protein>
<reference evidence="1 2" key="1">
    <citation type="journal article" date="2012" name="J. Bacteriol.">
        <title>Genome Sequence of the Antarctic Psychrophile Bacterium Planococcus antarcticus DSM 14505.</title>
        <authorList>
            <person name="Margolles A."/>
            <person name="Gueimonde M."/>
            <person name="Sanchez B."/>
        </authorList>
    </citation>
    <scope>NUCLEOTIDE SEQUENCE [LARGE SCALE GENOMIC DNA]</scope>
    <source>
        <strain evidence="1 2">DSM 14505</strain>
    </source>
</reference>
<dbReference type="PANTHER" id="PTHR36932">
    <property type="entry name" value="CAPSULAR POLYSACCHARIDE BIOSYNTHESIS PROTEIN"/>
    <property type="match status" value="1"/>
</dbReference>
<accession>A0AA87LPI3</accession>
<evidence type="ECO:0000313" key="1">
    <source>
        <dbReference type="EMBL" id="EIM05713.1"/>
    </source>
</evidence>
<dbReference type="InterPro" id="IPR053158">
    <property type="entry name" value="CapK_Type1_Caps_Biosynth"/>
</dbReference>
<dbReference type="RefSeq" id="WP_006830917.1">
    <property type="nucleotide sequence ID" value="NZ_AJYB01000055.1"/>
</dbReference>
<dbReference type="PANTHER" id="PTHR36932:SF1">
    <property type="entry name" value="CAPSULAR POLYSACCHARIDE BIOSYNTHESIS PROTEIN"/>
    <property type="match status" value="1"/>
</dbReference>
<proteinExistence type="predicted"/>
<sequence>MGILEKIYDFSPVFFQNIMVSVSGYQRNSNRYGKEYYLHRKFLEEFDNWTLAQKMKFQNKQLINFIKYAYDNSPFYKKIYSNIDIDNIKTIEDFKRLPVVDKEMIRENINEVITIPKSDGIEEHTGGTTGKSLVVLGTVEDSMKRMAMLDHFKARVGFENNKMKRATFNGKHIVPPSQKGKAFWRYNRATKQMIYSSFHLTEENMKYYINSLNKFKPAAIDGFFMSMCDIANYIERHNLQLDFVPIAIFPTSETLTKSGRQLLERVFKCKVYDQYASSEGAPFVTECKYQKLHIELSTGVFEHIEEGNQEILVTSFSTHGTPLIRYKIGDAMDFDTLSQTCKCGVESPIVKSIQGRKLDFLYTADGAKINGGNVANLFKNIPNALVRAQTIQDKKDEIKIFLEVDKNLYKNEYDVLLKNEFLHKFGTNTNIIIEHVDNIPREKSGKFRLIKNNVEVG</sequence>
<dbReference type="InterPro" id="IPR042099">
    <property type="entry name" value="ANL_N_sf"/>
</dbReference>